<dbReference type="InterPro" id="IPR006390">
    <property type="entry name" value="DHP_synth_dom"/>
</dbReference>
<dbReference type="InterPro" id="IPR011005">
    <property type="entry name" value="Dihydropteroate_synth-like_sf"/>
</dbReference>
<dbReference type="KEGG" id="euz:DVS28_a4678"/>
<dbReference type="GO" id="GO:0004156">
    <property type="term" value="F:dihydropteroate synthase activity"/>
    <property type="evidence" value="ECO:0007669"/>
    <property type="project" value="UniProtKB-EC"/>
</dbReference>
<dbReference type="PANTHER" id="PTHR20941:SF8">
    <property type="entry name" value="INACTIVE DIHYDROPTEROATE SYNTHASE 2"/>
    <property type="match status" value="1"/>
</dbReference>
<dbReference type="SUPFAM" id="SSF51717">
    <property type="entry name" value="Dihydropteroate synthetase-like"/>
    <property type="match status" value="1"/>
</dbReference>
<dbReference type="CDD" id="cd00739">
    <property type="entry name" value="DHPS"/>
    <property type="match status" value="1"/>
</dbReference>
<name>A0A346Y4E2_9ACTN</name>
<dbReference type="AlphaFoldDB" id="A0A346Y4E2"/>
<keyword evidence="5" id="KW-1185">Reference proteome</keyword>
<comment type="pathway">
    <text evidence="2">Cofactor biosynthesis; tetrahydrofolate biosynthesis; 7,8-dihydrofolate from 2-amino-4-hydroxy-6-hydroxymethyl-7,8-dihydropteridine diphosphate and 4-aminobenzoate: step 1/2.</text>
</comment>
<accession>A0A346Y4E2</accession>
<dbReference type="InterPro" id="IPR045031">
    <property type="entry name" value="DHP_synth-like"/>
</dbReference>
<evidence type="ECO:0000256" key="2">
    <source>
        <dbReference type="RuleBase" id="RU361205"/>
    </source>
</evidence>
<reference evidence="4 5" key="1">
    <citation type="submission" date="2018-09" db="EMBL/GenBank/DDBJ databases">
        <title>Complete genome sequence of Euzebya sp. DY32-46 isolated from seawater of Pacific Ocean.</title>
        <authorList>
            <person name="Xu L."/>
            <person name="Wu Y.-H."/>
            <person name="Xu X.-W."/>
        </authorList>
    </citation>
    <scope>NUCLEOTIDE SEQUENCE [LARGE SCALE GENOMIC DNA]</scope>
    <source>
        <strain evidence="4 5">DY32-46</strain>
    </source>
</reference>
<dbReference type="UniPathway" id="UPA00077">
    <property type="reaction ID" value="UER00156"/>
</dbReference>
<dbReference type="RefSeq" id="WP_216826238.1">
    <property type="nucleotide sequence ID" value="NZ_CP031165.1"/>
</dbReference>
<dbReference type="Pfam" id="PF00809">
    <property type="entry name" value="Pterin_bind"/>
    <property type="match status" value="1"/>
</dbReference>
<dbReference type="PANTHER" id="PTHR20941">
    <property type="entry name" value="FOLATE SYNTHESIS PROTEINS"/>
    <property type="match status" value="1"/>
</dbReference>
<dbReference type="EC" id="2.5.1.15" evidence="2"/>
<keyword evidence="2" id="KW-0460">Magnesium</keyword>
<evidence type="ECO:0000313" key="4">
    <source>
        <dbReference type="EMBL" id="AXV09339.1"/>
    </source>
</evidence>
<dbReference type="PROSITE" id="PS00793">
    <property type="entry name" value="DHPS_2"/>
    <property type="match status" value="1"/>
</dbReference>
<keyword evidence="2" id="KW-0289">Folate biosynthesis</keyword>
<comment type="cofactor">
    <cofactor evidence="2">
        <name>Mg(2+)</name>
        <dbReference type="ChEBI" id="CHEBI:18420"/>
    </cofactor>
</comment>
<comment type="similarity">
    <text evidence="1 2">Belongs to the DHPS family.</text>
</comment>
<keyword evidence="2" id="KW-0479">Metal-binding</keyword>
<comment type="function">
    <text evidence="2">Catalyzes the condensation of para-aminobenzoate (pABA) with 6-hydroxymethyl-7,8-dihydropterin diphosphate (DHPt-PP) to form 7,8-dihydropteroate (H2Pte), the immediate precursor of folate derivatives.</text>
</comment>
<dbReference type="GO" id="GO:0046872">
    <property type="term" value="F:metal ion binding"/>
    <property type="evidence" value="ECO:0007669"/>
    <property type="project" value="UniProtKB-KW"/>
</dbReference>
<sequence length="287" mass="30969">MLLRLGATTLDLHRRMAVMAIVNRTPDSFYDRGATYALEASVDHALAQVEEGADLVDVGGVKAGPGEDVDTAAELDRIVPFVEAFRRRSDAPLSIDTFRAEVADAALSAGADLINDTSGLSDPDLAGVVAAHDAALVVMHSGGDIRQRPMRNHYHPDVTTVVRDELARLLDRATAAGVDRDRIVVDPGHDFRKNTLHSLEVTRNLPVLAELGRPVLVALSNKDFIGESLDLPLAERVDASIGAAVVSMTLGARMVRVHETQRTVRAVRMAEVILGWRDPVRTVRGLA</sequence>
<dbReference type="Gene3D" id="3.20.20.20">
    <property type="entry name" value="Dihydropteroate synthase-like"/>
    <property type="match status" value="1"/>
</dbReference>
<dbReference type="NCBIfam" id="TIGR01496">
    <property type="entry name" value="DHPS"/>
    <property type="match status" value="1"/>
</dbReference>
<evidence type="ECO:0000256" key="1">
    <source>
        <dbReference type="ARBA" id="ARBA00009503"/>
    </source>
</evidence>
<dbReference type="PROSITE" id="PS00792">
    <property type="entry name" value="DHPS_1"/>
    <property type="match status" value="1"/>
</dbReference>
<dbReference type="EMBL" id="CP031165">
    <property type="protein sequence ID" value="AXV09339.1"/>
    <property type="molecule type" value="Genomic_DNA"/>
</dbReference>
<evidence type="ECO:0000313" key="5">
    <source>
        <dbReference type="Proteomes" id="UP000264006"/>
    </source>
</evidence>
<evidence type="ECO:0000259" key="3">
    <source>
        <dbReference type="PROSITE" id="PS50972"/>
    </source>
</evidence>
<gene>
    <name evidence="4" type="ORF">DVS28_a4678</name>
</gene>
<dbReference type="Proteomes" id="UP000264006">
    <property type="component" value="Chromosome"/>
</dbReference>
<organism evidence="4 5">
    <name type="scientific">Euzebya pacifica</name>
    <dbReference type="NCBI Taxonomy" id="1608957"/>
    <lineage>
        <taxon>Bacteria</taxon>
        <taxon>Bacillati</taxon>
        <taxon>Actinomycetota</taxon>
        <taxon>Nitriliruptoria</taxon>
        <taxon>Euzebyales</taxon>
    </lineage>
</organism>
<dbReference type="PROSITE" id="PS50972">
    <property type="entry name" value="PTERIN_BINDING"/>
    <property type="match status" value="1"/>
</dbReference>
<dbReference type="GO" id="GO:0046656">
    <property type="term" value="P:folic acid biosynthetic process"/>
    <property type="evidence" value="ECO:0007669"/>
    <property type="project" value="UniProtKB-KW"/>
</dbReference>
<feature type="domain" description="Pterin-binding" evidence="3">
    <location>
        <begin position="16"/>
        <end position="268"/>
    </location>
</feature>
<dbReference type="InterPro" id="IPR000489">
    <property type="entry name" value="Pterin-binding_dom"/>
</dbReference>
<keyword evidence="2" id="KW-0808">Transferase</keyword>
<dbReference type="GO" id="GO:0005829">
    <property type="term" value="C:cytosol"/>
    <property type="evidence" value="ECO:0007669"/>
    <property type="project" value="TreeGrafter"/>
</dbReference>
<proteinExistence type="inferred from homology"/>
<dbReference type="GO" id="GO:0046654">
    <property type="term" value="P:tetrahydrofolate biosynthetic process"/>
    <property type="evidence" value="ECO:0007669"/>
    <property type="project" value="UniProtKB-UniPathway"/>
</dbReference>
<protein>
    <recommendedName>
        <fullName evidence="2">Dihydropteroate synthase</fullName>
        <shortName evidence="2">DHPS</shortName>
        <ecNumber evidence="2">2.5.1.15</ecNumber>
    </recommendedName>
    <alternativeName>
        <fullName evidence="2">Dihydropteroate pyrophosphorylase</fullName>
    </alternativeName>
</protein>